<keyword evidence="3" id="KW-1185">Reference proteome</keyword>
<organism evidence="2 3">
    <name type="scientific">Sphingomonas morindae</name>
    <dbReference type="NCBI Taxonomy" id="1541170"/>
    <lineage>
        <taxon>Bacteria</taxon>
        <taxon>Pseudomonadati</taxon>
        <taxon>Pseudomonadota</taxon>
        <taxon>Alphaproteobacteria</taxon>
        <taxon>Sphingomonadales</taxon>
        <taxon>Sphingomonadaceae</taxon>
        <taxon>Sphingomonas</taxon>
    </lineage>
</organism>
<dbReference type="InterPro" id="IPR002750">
    <property type="entry name" value="CobE/GbiG_C"/>
</dbReference>
<protein>
    <submittedName>
        <fullName evidence="2">Cobalamin biosynthesis protein</fullName>
    </submittedName>
</protein>
<proteinExistence type="predicted"/>
<sequence length="123" mass="11851">MIVAGLGWTGAIDARALAAALAGARALGGGVRPDRLAVPADRAEALAPVAAMLGVAVVAVPAAALRAIATPSWSAACQAARGVGSVAEAAALAAAGPGARLIVPRLISPDRRATCALAQGDRA</sequence>
<dbReference type="InterPro" id="IPR036518">
    <property type="entry name" value="CobE/GbiG_C_sf"/>
</dbReference>
<dbReference type="Gene3D" id="3.30.420.180">
    <property type="entry name" value="CobE/GbiG C-terminal domain"/>
    <property type="match status" value="1"/>
</dbReference>
<dbReference type="Proteomes" id="UP001056937">
    <property type="component" value="Chromosome 1"/>
</dbReference>
<gene>
    <name evidence="2" type="ORF">LHA26_14875</name>
</gene>
<evidence type="ECO:0000259" key="1">
    <source>
        <dbReference type="Pfam" id="PF01890"/>
    </source>
</evidence>
<dbReference type="RefSeq" id="WP_252166357.1">
    <property type="nucleotide sequence ID" value="NZ_CP084930.1"/>
</dbReference>
<evidence type="ECO:0000313" key="2">
    <source>
        <dbReference type="EMBL" id="USI72550.1"/>
    </source>
</evidence>
<reference evidence="2" key="1">
    <citation type="journal article" date="2022" name="Toxins">
        <title>Genomic Analysis of Sphingopyxis sp. USTB-05 for Biodegrading Cyanobacterial Hepatotoxins.</title>
        <authorList>
            <person name="Liu C."/>
            <person name="Xu Q."/>
            <person name="Zhao Z."/>
            <person name="Zhang H."/>
            <person name="Liu X."/>
            <person name="Yin C."/>
            <person name="Liu Y."/>
            <person name="Yan H."/>
        </authorList>
    </citation>
    <scope>NUCLEOTIDE SEQUENCE</scope>
    <source>
        <strain evidence="2">NBD5</strain>
    </source>
</reference>
<dbReference type="SUPFAM" id="SSF159664">
    <property type="entry name" value="CobE/GbiG C-terminal domain-like"/>
    <property type="match status" value="1"/>
</dbReference>
<dbReference type="EMBL" id="CP084930">
    <property type="protein sequence ID" value="USI72550.1"/>
    <property type="molecule type" value="Genomic_DNA"/>
</dbReference>
<dbReference type="Pfam" id="PF01890">
    <property type="entry name" value="CbiG_C"/>
    <property type="match status" value="1"/>
</dbReference>
<accession>A0ABY4X6L8</accession>
<name>A0ABY4X6L8_9SPHN</name>
<feature type="domain" description="CobE/GbiG C-terminal" evidence="1">
    <location>
        <begin position="2"/>
        <end position="118"/>
    </location>
</feature>
<evidence type="ECO:0000313" key="3">
    <source>
        <dbReference type="Proteomes" id="UP001056937"/>
    </source>
</evidence>